<dbReference type="Proteomes" id="UP000250140">
    <property type="component" value="Unassembled WGS sequence"/>
</dbReference>
<evidence type="ECO:0000313" key="3">
    <source>
        <dbReference type="Proteomes" id="UP000250140"/>
    </source>
</evidence>
<feature type="compositionally biased region" description="Low complexity" evidence="1">
    <location>
        <begin position="45"/>
        <end position="57"/>
    </location>
</feature>
<proteinExistence type="predicted"/>
<feature type="compositionally biased region" description="Polar residues" evidence="1">
    <location>
        <begin position="1"/>
        <end position="10"/>
    </location>
</feature>
<keyword evidence="3" id="KW-1185">Reference proteome</keyword>
<dbReference type="EMBL" id="KV748564">
    <property type="protein sequence ID" value="OCL14522.1"/>
    <property type="molecule type" value="Genomic_DNA"/>
</dbReference>
<organism evidence="2 3">
    <name type="scientific">Glonium stellatum</name>
    <dbReference type="NCBI Taxonomy" id="574774"/>
    <lineage>
        <taxon>Eukaryota</taxon>
        <taxon>Fungi</taxon>
        <taxon>Dikarya</taxon>
        <taxon>Ascomycota</taxon>
        <taxon>Pezizomycotina</taxon>
        <taxon>Dothideomycetes</taxon>
        <taxon>Pleosporomycetidae</taxon>
        <taxon>Gloniales</taxon>
        <taxon>Gloniaceae</taxon>
        <taxon>Glonium</taxon>
    </lineage>
</organism>
<evidence type="ECO:0000256" key="1">
    <source>
        <dbReference type="SAM" id="MobiDB-lite"/>
    </source>
</evidence>
<name>A0A8E2JZ62_9PEZI</name>
<feature type="region of interest" description="Disordered" evidence="1">
    <location>
        <begin position="1"/>
        <end position="71"/>
    </location>
</feature>
<sequence>MLQPLSNPMYDNSIIKRKTADSEPCRDTEGSQPKHPRLELRDAYAGSPSSSSASTPGRQTPDNQGLSNLGTTTADRQGLELQRVEQTQTVLPHIYNRKIVLAPPTPASTPASASAPAPAPASAPSAPPALPALPAPLVPAAAFTLPAPSVTYPHPAPPLNQISHAPDWCPTAPTAPPRYDLSQLPQRIAHQTQPAQQPGQLSQTRTAIFTNDISEEQARSIPLILHYARPIKYGEGGGVTSKDVMQTTTLRMCQSVDDFFARVSESIGDRTCSVIKGAVLELSTVGCAPWLPRFIPRGDTLGWRLFRDSIALDLQSVGNTIAQVSVKAYLEMPTVKNTGFYFGHGHNDQ</sequence>
<protein>
    <submittedName>
        <fullName evidence="2">Uncharacterized protein</fullName>
    </submittedName>
</protein>
<feature type="compositionally biased region" description="Pro residues" evidence="1">
    <location>
        <begin position="117"/>
        <end position="126"/>
    </location>
</feature>
<dbReference type="AlphaFoldDB" id="A0A8E2JZ62"/>
<evidence type="ECO:0000313" key="2">
    <source>
        <dbReference type="EMBL" id="OCL14522.1"/>
    </source>
</evidence>
<gene>
    <name evidence="2" type="ORF">AOQ84DRAFT_405098</name>
</gene>
<feature type="compositionally biased region" description="Basic and acidic residues" evidence="1">
    <location>
        <begin position="18"/>
        <end position="29"/>
    </location>
</feature>
<feature type="compositionally biased region" description="Polar residues" evidence="1">
    <location>
        <begin position="58"/>
        <end position="71"/>
    </location>
</feature>
<reference evidence="2 3" key="1">
    <citation type="journal article" date="2016" name="Nat. Commun.">
        <title>Ectomycorrhizal ecology is imprinted in the genome of the dominant symbiotic fungus Cenococcum geophilum.</title>
        <authorList>
            <consortium name="DOE Joint Genome Institute"/>
            <person name="Peter M."/>
            <person name="Kohler A."/>
            <person name="Ohm R.A."/>
            <person name="Kuo A."/>
            <person name="Krutzmann J."/>
            <person name="Morin E."/>
            <person name="Arend M."/>
            <person name="Barry K.W."/>
            <person name="Binder M."/>
            <person name="Choi C."/>
            <person name="Clum A."/>
            <person name="Copeland A."/>
            <person name="Grisel N."/>
            <person name="Haridas S."/>
            <person name="Kipfer T."/>
            <person name="LaButti K."/>
            <person name="Lindquist E."/>
            <person name="Lipzen A."/>
            <person name="Maire R."/>
            <person name="Meier B."/>
            <person name="Mihaltcheva S."/>
            <person name="Molinier V."/>
            <person name="Murat C."/>
            <person name="Poggeler S."/>
            <person name="Quandt C.A."/>
            <person name="Sperisen C."/>
            <person name="Tritt A."/>
            <person name="Tisserant E."/>
            <person name="Crous P.W."/>
            <person name="Henrissat B."/>
            <person name="Nehls U."/>
            <person name="Egli S."/>
            <person name="Spatafora J.W."/>
            <person name="Grigoriev I.V."/>
            <person name="Martin F.M."/>
        </authorList>
    </citation>
    <scope>NUCLEOTIDE SEQUENCE [LARGE SCALE GENOMIC DNA]</scope>
    <source>
        <strain evidence="2 3">CBS 207.34</strain>
    </source>
</reference>
<feature type="region of interest" description="Disordered" evidence="1">
    <location>
        <begin position="106"/>
        <end position="126"/>
    </location>
</feature>
<accession>A0A8E2JZ62</accession>